<accession>A0A2G5E6L3</accession>
<dbReference type="AlphaFoldDB" id="A0A2G5E6L3"/>
<dbReference type="InParanoid" id="A0A2G5E6L3"/>
<gene>
    <name evidence="1" type="ORF">AQUCO_01100319v1</name>
</gene>
<evidence type="ECO:0000313" key="2">
    <source>
        <dbReference type="Proteomes" id="UP000230069"/>
    </source>
</evidence>
<sequence length="91" mass="10789">MPKRKFRVEYILANGSSSATFKERMNLEECLEQKLQEDIQNLKVKEILDKLIQEGLEAINSLSAEEAFTFRTFRDNKQKEIQERNQRPKID</sequence>
<evidence type="ECO:0000313" key="1">
    <source>
        <dbReference type="EMBL" id="PIA51409.1"/>
    </source>
</evidence>
<name>A0A2G5E6L3_AQUCA</name>
<dbReference type="Proteomes" id="UP000230069">
    <property type="component" value="Unassembled WGS sequence"/>
</dbReference>
<keyword evidence="2" id="KW-1185">Reference proteome</keyword>
<organism evidence="1 2">
    <name type="scientific">Aquilegia coerulea</name>
    <name type="common">Rocky mountain columbine</name>
    <dbReference type="NCBI Taxonomy" id="218851"/>
    <lineage>
        <taxon>Eukaryota</taxon>
        <taxon>Viridiplantae</taxon>
        <taxon>Streptophyta</taxon>
        <taxon>Embryophyta</taxon>
        <taxon>Tracheophyta</taxon>
        <taxon>Spermatophyta</taxon>
        <taxon>Magnoliopsida</taxon>
        <taxon>Ranunculales</taxon>
        <taxon>Ranunculaceae</taxon>
        <taxon>Thalictroideae</taxon>
        <taxon>Aquilegia</taxon>
    </lineage>
</organism>
<protein>
    <submittedName>
        <fullName evidence="1">Uncharacterized protein</fullName>
    </submittedName>
</protein>
<proteinExistence type="predicted"/>
<dbReference type="EMBL" id="KZ305028">
    <property type="protein sequence ID" value="PIA51409.1"/>
    <property type="molecule type" value="Genomic_DNA"/>
</dbReference>
<reference evidence="1 2" key="1">
    <citation type="submission" date="2017-09" db="EMBL/GenBank/DDBJ databases">
        <title>WGS assembly of Aquilegia coerulea Goldsmith.</title>
        <authorList>
            <person name="Hodges S."/>
            <person name="Kramer E."/>
            <person name="Nordborg M."/>
            <person name="Tomkins J."/>
            <person name="Borevitz J."/>
            <person name="Derieg N."/>
            <person name="Yan J."/>
            <person name="Mihaltcheva S."/>
            <person name="Hayes R.D."/>
            <person name="Rokhsar D."/>
        </authorList>
    </citation>
    <scope>NUCLEOTIDE SEQUENCE [LARGE SCALE GENOMIC DNA]</scope>
    <source>
        <strain evidence="2">cv. Goldsmith</strain>
    </source>
</reference>